<dbReference type="Pfam" id="PF04258">
    <property type="entry name" value="Peptidase_A22B"/>
    <property type="match status" value="1"/>
</dbReference>
<dbReference type="SMART" id="SM00730">
    <property type="entry name" value="PSN"/>
    <property type="match status" value="1"/>
</dbReference>
<comment type="similarity">
    <text evidence="2">Belongs to the peptidase A22B family.</text>
</comment>
<dbReference type="InterPro" id="IPR007369">
    <property type="entry name" value="Peptidase_A22B_SPP"/>
</dbReference>
<evidence type="ECO:0000256" key="2">
    <source>
        <dbReference type="ARBA" id="ARBA00006859"/>
    </source>
</evidence>
<accession>A0A7R9FP89</accession>
<evidence type="ECO:0008006" key="10">
    <source>
        <dbReference type="Google" id="ProtNLM"/>
    </source>
</evidence>
<comment type="subcellular location">
    <subcellularLocation>
        <location evidence="1">Endomembrane system</location>
        <topology evidence="1">Multi-pass membrane protein</topology>
    </subcellularLocation>
</comment>
<dbReference type="GO" id="GO:0033619">
    <property type="term" value="P:membrane protein proteolysis"/>
    <property type="evidence" value="ECO:0007669"/>
    <property type="project" value="TreeGrafter"/>
</dbReference>
<dbReference type="GO" id="GO:0005765">
    <property type="term" value="C:lysosomal membrane"/>
    <property type="evidence" value="ECO:0007669"/>
    <property type="project" value="TreeGrafter"/>
</dbReference>
<dbReference type="GO" id="GO:0030660">
    <property type="term" value="C:Golgi-associated vesicle membrane"/>
    <property type="evidence" value="ECO:0007669"/>
    <property type="project" value="TreeGrafter"/>
</dbReference>
<evidence type="ECO:0000313" key="8">
    <source>
        <dbReference type="EMBL" id="CAD7249923.1"/>
    </source>
</evidence>
<reference evidence="8" key="1">
    <citation type="submission" date="2020-11" db="EMBL/GenBank/DDBJ databases">
        <authorList>
            <person name="Tran Van P."/>
        </authorList>
    </citation>
    <scope>NUCLEOTIDE SEQUENCE</scope>
</reference>
<proteinExistence type="inferred from homology"/>
<evidence type="ECO:0000256" key="5">
    <source>
        <dbReference type="ARBA" id="ARBA00022989"/>
    </source>
</evidence>
<feature type="transmembrane region" description="Helical" evidence="7">
    <location>
        <begin position="298"/>
        <end position="314"/>
    </location>
</feature>
<keyword evidence="6 7" id="KW-0472">Membrane</keyword>
<dbReference type="GO" id="GO:0042500">
    <property type="term" value="F:aspartic endopeptidase activity, intramembrane cleaving"/>
    <property type="evidence" value="ECO:0007669"/>
    <property type="project" value="InterPro"/>
</dbReference>
<feature type="transmembrane region" description="Helical" evidence="7">
    <location>
        <begin position="510"/>
        <end position="528"/>
    </location>
</feature>
<dbReference type="OrthoDB" id="29661at2759"/>
<dbReference type="InterPro" id="IPR006639">
    <property type="entry name" value="Preselin/SPP"/>
</dbReference>
<dbReference type="GO" id="GO:0098554">
    <property type="term" value="C:cytoplasmic side of endoplasmic reticulum membrane"/>
    <property type="evidence" value="ECO:0007669"/>
    <property type="project" value="TreeGrafter"/>
</dbReference>
<organism evidence="8">
    <name type="scientific">Darwinula stevensoni</name>
    <dbReference type="NCBI Taxonomy" id="69355"/>
    <lineage>
        <taxon>Eukaryota</taxon>
        <taxon>Metazoa</taxon>
        <taxon>Ecdysozoa</taxon>
        <taxon>Arthropoda</taxon>
        <taxon>Crustacea</taxon>
        <taxon>Oligostraca</taxon>
        <taxon>Ostracoda</taxon>
        <taxon>Podocopa</taxon>
        <taxon>Podocopida</taxon>
        <taxon>Darwinulocopina</taxon>
        <taxon>Darwinuloidea</taxon>
        <taxon>Darwinulidae</taxon>
        <taxon>Darwinula</taxon>
    </lineage>
</organism>
<dbReference type="PANTHER" id="PTHR12174">
    <property type="entry name" value="SIGNAL PEPTIDE PEPTIDASE"/>
    <property type="match status" value="1"/>
</dbReference>
<keyword evidence="9" id="KW-1185">Reference proteome</keyword>
<name>A0A7R9FP89_9CRUS</name>
<dbReference type="Proteomes" id="UP000677054">
    <property type="component" value="Unassembled WGS sequence"/>
</dbReference>
<feature type="transmembrane region" description="Helical" evidence="7">
    <location>
        <begin position="248"/>
        <end position="270"/>
    </location>
</feature>
<gene>
    <name evidence="8" type="ORF">DSTB1V02_LOCUS9709</name>
</gene>
<evidence type="ECO:0000313" key="9">
    <source>
        <dbReference type="Proteomes" id="UP000677054"/>
    </source>
</evidence>
<feature type="transmembrane region" description="Helical" evidence="7">
    <location>
        <begin position="450"/>
        <end position="469"/>
    </location>
</feature>
<evidence type="ECO:0000256" key="3">
    <source>
        <dbReference type="ARBA" id="ARBA00022692"/>
    </source>
</evidence>
<dbReference type="PANTHER" id="PTHR12174:SF103">
    <property type="entry name" value="INTRAMEMBRANE PROTEASE (IMPAS) FAMILY"/>
    <property type="match status" value="1"/>
</dbReference>
<evidence type="ECO:0000256" key="7">
    <source>
        <dbReference type="SAM" id="Phobius"/>
    </source>
</evidence>
<feature type="transmembrane region" description="Helical" evidence="7">
    <location>
        <begin position="346"/>
        <end position="368"/>
    </location>
</feature>
<evidence type="ECO:0000256" key="6">
    <source>
        <dbReference type="ARBA" id="ARBA00023136"/>
    </source>
</evidence>
<keyword evidence="3 7" id="KW-0812">Transmembrane</keyword>
<protein>
    <recommendedName>
        <fullName evidence="10">Signal peptide peptidase-like 2B</fullName>
    </recommendedName>
</protein>
<dbReference type="EMBL" id="LR902074">
    <property type="protein sequence ID" value="CAD7249923.1"/>
    <property type="molecule type" value="Genomic_DNA"/>
</dbReference>
<feature type="transmembrane region" description="Helical" evidence="7">
    <location>
        <begin position="156"/>
        <end position="177"/>
    </location>
</feature>
<feature type="transmembrane region" description="Helical" evidence="7">
    <location>
        <begin position="218"/>
        <end position="242"/>
    </location>
</feature>
<dbReference type="GO" id="GO:0098553">
    <property type="term" value="C:lumenal side of endoplasmic reticulum membrane"/>
    <property type="evidence" value="ECO:0007669"/>
    <property type="project" value="TreeGrafter"/>
</dbReference>
<keyword evidence="5 7" id="KW-1133">Transmembrane helix</keyword>
<sequence>MKACGGELGHQLGVVCSQSRNVHMSHCMAFYPDMSKIRPDRGCSSHPENWSDFVDLSSYSGCDDWPAHNGNNSNKYIIFNYTGMCRVQEIAERVQTLGGTGLILMTTGMIPVISKNETFSIPVIAVTINTVDKWKDAPDPLAVYPYDPIIESSFDFSLLLIWILSVSTIAVGSYWSGHTRYELIEQRKGLQRVDGTGEEGRGGGSAQKSQDHHEEVSLNISVAVIILIVIAMCTMLLLLYFFHHYLVLVITILYCIASSTALYSCANCLLQKIPIGRCLCPFSPKCGQLEVQCQVRQVLLAGASVAAACIWFVYRKESWAWMLQDAMGIAFCLNLLRVLRLSSLKTLTILLCLLFFYDIFFVFITPYFTKVRSFPCLLVRISLAGVCIHKGHEIVSKQTGQSVMEEVVKGGSGDSGIDGAQGEYLPLVLKVPRFGENPLAPCMPSNDSDYSILGFGDVLVPGLLVAFCFGFDLQHKTPFHIYYVTGVIAYALGLIVTFIGLLLMASAQPALLYLVPANLTMTIIISLCRKEFHLMWKGDQDINEEESGGVKPEDTLETPIPYSIASSDDSTPQEIKDKDSLLKVDHWWGEVRKGSSSAMTKLRGANEVKLSDFLESRFLVNSCYAHSQVEFPLLDLVPYDPKSLVPIRRPIPNHDPCAAIGFKSFPRQPAEATHRNLQRTHIQSPLSNSHPRFMNSLFVG</sequence>
<evidence type="ECO:0000256" key="4">
    <source>
        <dbReference type="ARBA" id="ARBA00022801"/>
    </source>
</evidence>
<dbReference type="AlphaFoldDB" id="A0A7R9FP89"/>
<dbReference type="EMBL" id="CAJPEV010002557">
    <property type="protein sequence ID" value="CAG0897310.1"/>
    <property type="molecule type" value="Genomic_DNA"/>
</dbReference>
<evidence type="ECO:0000256" key="1">
    <source>
        <dbReference type="ARBA" id="ARBA00004127"/>
    </source>
</evidence>
<keyword evidence="4" id="KW-0378">Hydrolase</keyword>
<feature type="transmembrane region" description="Helical" evidence="7">
    <location>
        <begin position="481"/>
        <end position="504"/>
    </location>
</feature>